<keyword evidence="2" id="KW-0058">Aromatic hydrocarbons catabolism</keyword>
<sequence>MVAFRIMASIGLLAACTTASHSALNYEATFADLPNPFKLRVKEDFLQSVKEKIALTRLPTSDLGVPVYSEGPTIANATAVLDHWRYKYDWERQQTSINRLPFIERLTDPGDNSEPAFHVVVPDIPGFGLSPAPRTTGFGPTQAGHVFNALMHQLGYPKYVMQSGDVGYIIQRQQASDFPDSVVSYLANLWVEEPTAADVERKRLNETSELENQWFAELEDFATHALHFYGGSLAQLQLSYAVTDSPIGLAMFIYQSMGSFSPNYRWSLDEIIDWTMMLLIQGPSGALRMYTEGTSERFFSRGITFGKQAYVSVPTGITRRAYEVGHSTPVDWLQRGANLTMLIEHDAGGHFAAYQDPTLVDDIRQFFGNHSASRTDVFH</sequence>
<gene>
    <name evidence="7" type="ORF">LTR97_009923</name>
</gene>
<dbReference type="PIRSF" id="PIRSF001112">
    <property type="entry name" value="Epoxide_hydrolase"/>
    <property type="match status" value="1"/>
</dbReference>
<accession>A0AAN7ZX94</accession>
<dbReference type="InterPro" id="IPR029058">
    <property type="entry name" value="AB_hydrolase_fold"/>
</dbReference>
<dbReference type="GO" id="GO:0004301">
    <property type="term" value="F:epoxide hydrolase activity"/>
    <property type="evidence" value="ECO:0007669"/>
    <property type="project" value="TreeGrafter"/>
</dbReference>
<evidence type="ECO:0000313" key="7">
    <source>
        <dbReference type="EMBL" id="KAK5694301.1"/>
    </source>
</evidence>
<dbReference type="Gene3D" id="3.40.50.1820">
    <property type="entry name" value="alpha/beta hydrolase"/>
    <property type="match status" value="2"/>
</dbReference>
<evidence type="ECO:0000259" key="6">
    <source>
        <dbReference type="Pfam" id="PF06441"/>
    </source>
</evidence>
<feature type="domain" description="Epoxide hydrolase N-terminal" evidence="6">
    <location>
        <begin position="35"/>
        <end position="101"/>
    </location>
</feature>
<comment type="similarity">
    <text evidence="1">Belongs to the peptidase S33 family.</text>
</comment>
<evidence type="ECO:0000313" key="8">
    <source>
        <dbReference type="Proteomes" id="UP001310594"/>
    </source>
</evidence>
<dbReference type="PANTHER" id="PTHR21661:SF35">
    <property type="entry name" value="EPOXIDE HYDROLASE"/>
    <property type="match status" value="1"/>
</dbReference>
<dbReference type="InterPro" id="IPR016292">
    <property type="entry name" value="Epoxide_hydrolase"/>
</dbReference>
<dbReference type="SUPFAM" id="SSF53474">
    <property type="entry name" value="alpha/beta-Hydrolases"/>
    <property type="match status" value="1"/>
</dbReference>
<evidence type="ECO:0000256" key="1">
    <source>
        <dbReference type="ARBA" id="ARBA00010088"/>
    </source>
</evidence>
<evidence type="ECO:0000256" key="2">
    <source>
        <dbReference type="ARBA" id="ARBA00022797"/>
    </source>
</evidence>
<protein>
    <recommendedName>
        <fullName evidence="6">Epoxide hydrolase N-terminal domain-containing protein</fullName>
    </recommendedName>
</protein>
<dbReference type="Pfam" id="PF06441">
    <property type="entry name" value="EHN"/>
    <property type="match status" value="1"/>
</dbReference>
<dbReference type="PANTHER" id="PTHR21661">
    <property type="entry name" value="EPOXIDE HYDROLASE 1-RELATED"/>
    <property type="match status" value="1"/>
</dbReference>
<dbReference type="GO" id="GO:0097176">
    <property type="term" value="P:epoxide metabolic process"/>
    <property type="evidence" value="ECO:0007669"/>
    <property type="project" value="TreeGrafter"/>
</dbReference>
<feature type="chain" id="PRO_5042979515" description="Epoxide hydrolase N-terminal domain-containing protein" evidence="5">
    <location>
        <begin position="23"/>
        <end position="379"/>
    </location>
</feature>
<organism evidence="7 8">
    <name type="scientific">Elasticomyces elasticus</name>
    <dbReference type="NCBI Taxonomy" id="574655"/>
    <lineage>
        <taxon>Eukaryota</taxon>
        <taxon>Fungi</taxon>
        <taxon>Dikarya</taxon>
        <taxon>Ascomycota</taxon>
        <taxon>Pezizomycotina</taxon>
        <taxon>Dothideomycetes</taxon>
        <taxon>Dothideomycetidae</taxon>
        <taxon>Mycosphaerellales</taxon>
        <taxon>Teratosphaeriaceae</taxon>
        <taxon>Elasticomyces</taxon>
    </lineage>
</organism>
<dbReference type="EMBL" id="JAVRQU010000016">
    <property type="protein sequence ID" value="KAK5694301.1"/>
    <property type="molecule type" value="Genomic_DNA"/>
</dbReference>
<keyword evidence="3" id="KW-0378">Hydrolase</keyword>
<evidence type="ECO:0000256" key="5">
    <source>
        <dbReference type="SAM" id="SignalP"/>
    </source>
</evidence>
<evidence type="ECO:0000256" key="3">
    <source>
        <dbReference type="ARBA" id="ARBA00022801"/>
    </source>
</evidence>
<dbReference type="Proteomes" id="UP001310594">
    <property type="component" value="Unassembled WGS sequence"/>
</dbReference>
<name>A0AAN7ZX94_9PEZI</name>
<feature type="signal peptide" evidence="5">
    <location>
        <begin position="1"/>
        <end position="22"/>
    </location>
</feature>
<feature type="active site" description="Proton acceptor" evidence="4">
    <location>
        <position position="350"/>
    </location>
</feature>
<dbReference type="AlphaFoldDB" id="A0AAN7ZX94"/>
<dbReference type="InterPro" id="IPR010497">
    <property type="entry name" value="Epoxide_hydro_N"/>
</dbReference>
<evidence type="ECO:0000256" key="4">
    <source>
        <dbReference type="PIRSR" id="PIRSR001112-1"/>
    </source>
</evidence>
<reference evidence="7" key="1">
    <citation type="submission" date="2023-08" db="EMBL/GenBank/DDBJ databases">
        <title>Black Yeasts Isolated from many extreme environments.</title>
        <authorList>
            <person name="Coleine C."/>
            <person name="Stajich J.E."/>
            <person name="Selbmann L."/>
        </authorList>
    </citation>
    <scope>NUCLEOTIDE SEQUENCE</scope>
    <source>
        <strain evidence="7">CCFEE 5810</strain>
    </source>
</reference>
<comment type="caution">
    <text evidence="7">The sequence shown here is derived from an EMBL/GenBank/DDBJ whole genome shotgun (WGS) entry which is preliminary data.</text>
</comment>
<feature type="active site" description="Nucleophile" evidence="4">
    <location>
        <position position="165"/>
    </location>
</feature>
<dbReference type="PROSITE" id="PS51257">
    <property type="entry name" value="PROKAR_LIPOPROTEIN"/>
    <property type="match status" value="1"/>
</dbReference>
<feature type="active site" description="Proton donor" evidence="4">
    <location>
        <position position="290"/>
    </location>
</feature>
<proteinExistence type="inferred from homology"/>
<keyword evidence="5" id="KW-0732">Signal</keyword>